<evidence type="ECO:0000256" key="2">
    <source>
        <dbReference type="ARBA" id="ARBA00004686"/>
    </source>
</evidence>
<evidence type="ECO:0000256" key="12">
    <source>
        <dbReference type="ARBA" id="ARBA00032931"/>
    </source>
</evidence>
<dbReference type="GO" id="GO:0005524">
    <property type="term" value="F:ATP binding"/>
    <property type="evidence" value="ECO:0007669"/>
    <property type="project" value="UniProtKB-KW"/>
</dbReference>
<evidence type="ECO:0000256" key="3">
    <source>
        <dbReference type="ARBA" id="ARBA00010280"/>
    </source>
</evidence>
<dbReference type="FunFam" id="3.90.650.10:FF:000011">
    <property type="entry name" value="Phosphoribosylformylglycinamidine cyclo-ligase"/>
    <property type="match status" value="1"/>
</dbReference>
<dbReference type="UniPathway" id="UPA00074">
    <property type="reaction ID" value="UER00129"/>
</dbReference>
<evidence type="ECO:0000256" key="9">
    <source>
        <dbReference type="ARBA" id="ARBA00022755"/>
    </source>
</evidence>
<name>A0A143BIC6_9BACT</name>
<comment type="subcellular location">
    <subcellularLocation>
        <location evidence="1 15">Cytoplasm</location>
    </subcellularLocation>
</comment>
<dbReference type="GO" id="GO:0004637">
    <property type="term" value="F:phosphoribosylamine-glycine ligase activity"/>
    <property type="evidence" value="ECO:0007669"/>
    <property type="project" value="TreeGrafter"/>
</dbReference>
<gene>
    <name evidence="15" type="primary">purM</name>
    <name evidence="18" type="ORF">GEMMAAP_07930</name>
</gene>
<dbReference type="PANTHER" id="PTHR10520">
    <property type="entry name" value="TRIFUNCTIONAL PURINE BIOSYNTHETIC PROTEIN ADENOSINE-3-RELATED"/>
    <property type="match status" value="1"/>
</dbReference>
<organism evidence="18 19">
    <name type="scientific">Gemmatimonas phototrophica</name>
    <dbReference type="NCBI Taxonomy" id="1379270"/>
    <lineage>
        <taxon>Bacteria</taxon>
        <taxon>Pseudomonadati</taxon>
        <taxon>Gemmatimonadota</taxon>
        <taxon>Gemmatimonadia</taxon>
        <taxon>Gemmatimonadales</taxon>
        <taxon>Gemmatimonadaceae</taxon>
        <taxon>Gemmatimonas</taxon>
    </lineage>
</organism>
<feature type="domain" description="PurM-like C-terminal" evidence="17">
    <location>
        <begin position="176"/>
        <end position="339"/>
    </location>
</feature>
<dbReference type="eggNOG" id="COG0150">
    <property type="taxonomic scope" value="Bacteria"/>
</dbReference>
<evidence type="ECO:0000256" key="15">
    <source>
        <dbReference type="HAMAP-Rule" id="MF_00741"/>
    </source>
</evidence>
<evidence type="ECO:0000256" key="6">
    <source>
        <dbReference type="ARBA" id="ARBA00022490"/>
    </source>
</evidence>
<keyword evidence="7 15" id="KW-0436">Ligase</keyword>
<evidence type="ECO:0000259" key="16">
    <source>
        <dbReference type="Pfam" id="PF00586"/>
    </source>
</evidence>
<comment type="pathway">
    <text evidence="2 15">Purine metabolism; IMP biosynthesis via de novo pathway; 5-amino-1-(5-phospho-D-ribosyl)imidazole from N(2)-formyl-N(1)-(5-phospho-D-ribosyl)glycinamide: step 2/2.</text>
</comment>
<reference evidence="18 19" key="2">
    <citation type="journal article" date="2016" name="Environ. Microbiol. Rep.">
        <title>Metagenomic evidence for the presence of phototrophic Gemmatimonadetes bacteria in diverse environments.</title>
        <authorList>
            <person name="Zeng Y."/>
            <person name="Baumbach J."/>
            <person name="Barbosa E.G."/>
            <person name="Azevedo V."/>
            <person name="Zhang C."/>
            <person name="Koblizek M."/>
        </authorList>
    </citation>
    <scope>NUCLEOTIDE SEQUENCE [LARGE SCALE GENOMIC DNA]</scope>
    <source>
        <strain evidence="18 19">AP64</strain>
    </source>
</reference>
<dbReference type="AlphaFoldDB" id="A0A143BIC6"/>
<evidence type="ECO:0000256" key="14">
    <source>
        <dbReference type="ARBA" id="ARBA00049057"/>
    </source>
</evidence>
<dbReference type="SUPFAM" id="SSF56042">
    <property type="entry name" value="PurM C-terminal domain-like"/>
    <property type="match status" value="1"/>
</dbReference>
<dbReference type="InterPro" id="IPR036921">
    <property type="entry name" value="PurM-like_N_sf"/>
</dbReference>
<dbReference type="CDD" id="cd02196">
    <property type="entry name" value="PurM"/>
    <property type="match status" value="1"/>
</dbReference>
<dbReference type="SUPFAM" id="SSF55326">
    <property type="entry name" value="PurM N-terminal domain-like"/>
    <property type="match status" value="1"/>
</dbReference>
<accession>A0A143BIC6</accession>
<dbReference type="Pfam" id="PF00586">
    <property type="entry name" value="AIRS"/>
    <property type="match status" value="1"/>
</dbReference>
<dbReference type="GO" id="GO:0046084">
    <property type="term" value="P:adenine biosynthetic process"/>
    <property type="evidence" value="ECO:0007669"/>
    <property type="project" value="TreeGrafter"/>
</dbReference>
<dbReference type="HAMAP" id="MF_00741">
    <property type="entry name" value="AIRS"/>
    <property type="match status" value="1"/>
</dbReference>
<dbReference type="Proteomes" id="UP000076404">
    <property type="component" value="Chromosome"/>
</dbReference>
<proteinExistence type="inferred from homology"/>
<evidence type="ECO:0000256" key="7">
    <source>
        <dbReference type="ARBA" id="ARBA00022598"/>
    </source>
</evidence>
<evidence type="ECO:0000313" key="18">
    <source>
        <dbReference type="EMBL" id="AMW04779.1"/>
    </source>
</evidence>
<evidence type="ECO:0000259" key="17">
    <source>
        <dbReference type="Pfam" id="PF02769"/>
    </source>
</evidence>
<comment type="catalytic activity">
    <reaction evidence="14 15">
        <text>2-formamido-N(1)-(5-O-phospho-beta-D-ribosyl)acetamidine + ATP = 5-amino-1-(5-phospho-beta-D-ribosyl)imidazole + ADP + phosphate + H(+)</text>
        <dbReference type="Rhea" id="RHEA:23032"/>
        <dbReference type="ChEBI" id="CHEBI:15378"/>
        <dbReference type="ChEBI" id="CHEBI:30616"/>
        <dbReference type="ChEBI" id="CHEBI:43474"/>
        <dbReference type="ChEBI" id="CHEBI:137981"/>
        <dbReference type="ChEBI" id="CHEBI:147287"/>
        <dbReference type="ChEBI" id="CHEBI:456216"/>
        <dbReference type="EC" id="6.3.3.1"/>
    </reaction>
</comment>
<dbReference type="PANTHER" id="PTHR10520:SF12">
    <property type="entry name" value="TRIFUNCTIONAL PURINE BIOSYNTHETIC PROTEIN ADENOSINE-3"/>
    <property type="match status" value="1"/>
</dbReference>
<comment type="similarity">
    <text evidence="3 15">Belongs to the AIR synthase family.</text>
</comment>
<dbReference type="GO" id="GO:0005829">
    <property type="term" value="C:cytosol"/>
    <property type="evidence" value="ECO:0007669"/>
    <property type="project" value="TreeGrafter"/>
</dbReference>
<dbReference type="NCBIfam" id="TIGR00878">
    <property type="entry name" value="purM"/>
    <property type="match status" value="1"/>
</dbReference>
<reference evidence="18 19" key="1">
    <citation type="journal article" date="2014" name="Proc. Natl. Acad. Sci. U.S.A.">
        <title>Functional type 2 photosynthetic reaction centers found in the rare bacterial phylum Gemmatimonadetes.</title>
        <authorList>
            <person name="Zeng Y."/>
            <person name="Feng F."/>
            <person name="Medova H."/>
            <person name="Dean J."/>
            <person name="Koblizek M."/>
        </authorList>
    </citation>
    <scope>NUCLEOTIDE SEQUENCE [LARGE SCALE GENOMIC DNA]</scope>
    <source>
        <strain evidence="18 19">AP64</strain>
    </source>
</reference>
<dbReference type="Gene3D" id="3.30.1330.10">
    <property type="entry name" value="PurM-like, N-terminal domain"/>
    <property type="match status" value="1"/>
</dbReference>
<evidence type="ECO:0000313" key="19">
    <source>
        <dbReference type="Proteomes" id="UP000076404"/>
    </source>
</evidence>
<evidence type="ECO:0000256" key="11">
    <source>
        <dbReference type="ARBA" id="ARBA00031908"/>
    </source>
</evidence>
<protein>
    <recommendedName>
        <fullName evidence="5 15">Phosphoribosylformylglycinamidine cyclo-ligase</fullName>
        <ecNumber evidence="4 15">6.3.3.1</ecNumber>
    </recommendedName>
    <alternativeName>
        <fullName evidence="12 15">AIR synthase</fullName>
    </alternativeName>
    <alternativeName>
        <fullName evidence="13 15">AIRS</fullName>
    </alternativeName>
    <alternativeName>
        <fullName evidence="11 15">Phosphoribosyl-aminoimidazole synthetase</fullName>
    </alternativeName>
</protein>
<dbReference type="InterPro" id="IPR036676">
    <property type="entry name" value="PurM-like_C_sf"/>
</dbReference>
<evidence type="ECO:0000256" key="5">
    <source>
        <dbReference type="ARBA" id="ARBA00020367"/>
    </source>
</evidence>
<dbReference type="Pfam" id="PF02769">
    <property type="entry name" value="AIRS_C"/>
    <property type="match status" value="1"/>
</dbReference>
<dbReference type="InterPro" id="IPR004733">
    <property type="entry name" value="PurM_cligase"/>
</dbReference>
<evidence type="ECO:0000256" key="8">
    <source>
        <dbReference type="ARBA" id="ARBA00022741"/>
    </source>
</evidence>
<keyword evidence="19" id="KW-1185">Reference proteome</keyword>
<evidence type="ECO:0000256" key="4">
    <source>
        <dbReference type="ARBA" id="ARBA00013047"/>
    </source>
</evidence>
<sequence>MTGAPLDYRSAGVDIDAADDAKNRLAKLVQSTMTSGARGAFGGFGGMFRVPEGYRAPLLVASADGVGTKIKIAIEAGRHDTIGHCLVNHCTNDILVQGAIPLYFLDYVAFGKLEPPVVEGVVAGVAAGCRENECALIGGETAEMPGVYTPPDYDLAGFITGIVEEDAVLGSARVQNGDVLVALAGDGLHTNGYSLARRIISDRLKLGVHDLFPGANGASVADVMLKVHRSYLQCLKPVLGHIHAMAHITGGGLPGNLNRALPETLDASVDTSTWTIPNEFSVLAEAGQVASLEMFRAFNMGVGMVVIVPKENVSHITSRAAACGIAAWELGAVVPGSGRVRLDGQVT</sequence>
<evidence type="ECO:0000256" key="13">
    <source>
        <dbReference type="ARBA" id="ARBA00033093"/>
    </source>
</evidence>
<evidence type="ECO:0000256" key="10">
    <source>
        <dbReference type="ARBA" id="ARBA00022840"/>
    </source>
</evidence>
<dbReference type="RefSeq" id="WP_043581377.1">
    <property type="nucleotide sequence ID" value="NZ_CP011454.1"/>
</dbReference>
<dbReference type="KEGG" id="gph:GEMMAAP_07930"/>
<keyword evidence="6 15" id="KW-0963">Cytoplasm</keyword>
<keyword evidence="10 15" id="KW-0067">ATP-binding</keyword>
<feature type="domain" description="PurM-like N-terminal" evidence="16">
    <location>
        <begin position="59"/>
        <end position="163"/>
    </location>
</feature>
<keyword evidence="9 15" id="KW-0658">Purine biosynthesis</keyword>
<dbReference type="FunFam" id="3.30.1330.10:FF:000001">
    <property type="entry name" value="Phosphoribosylformylglycinamidine cyclo-ligase"/>
    <property type="match status" value="1"/>
</dbReference>
<evidence type="ECO:0000256" key="1">
    <source>
        <dbReference type="ARBA" id="ARBA00004496"/>
    </source>
</evidence>
<keyword evidence="8 15" id="KW-0547">Nucleotide-binding</keyword>
<dbReference type="STRING" id="1379270.GEMMAAP_07930"/>
<dbReference type="Gene3D" id="3.90.650.10">
    <property type="entry name" value="PurM-like C-terminal domain"/>
    <property type="match status" value="1"/>
</dbReference>
<dbReference type="InterPro" id="IPR010918">
    <property type="entry name" value="PurM-like_C_dom"/>
</dbReference>
<dbReference type="GO" id="GO:0006189">
    <property type="term" value="P:'de novo' IMP biosynthetic process"/>
    <property type="evidence" value="ECO:0007669"/>
    <property type="project" value="UniProtKB-UniRule"/>
</dbReference>
<dbReference type="GO" id="GO:0004641">
    <property type="term" value="F:phosphoribosylformylglycinamidine cyclo-ligase activity"/>
    <property type="evidence" value="ECO:0007669"/>
    <property type="project" value="UniProtKB-UniRule"/>
</dbReference>
<dbReference type="EMBL" id="CP011454">
    <property type="protein sequence ID" value="AMW04779.1"/>
    <property type="molecule type" value="Genomic_DNA"/>
</dbReference>
<dbReference type="EC" id="6.3.3.1" evidence="4 15"/>
<dbReference type="InterPro" id="IPR016188">
    <property type="entry name" value="PurM-like_N"/>
</dbReference>